<keyword evidence="2" id="KW-1133">Transmembrane helix</keyword>
<keyword evidence="2" id="KW-0812">Transmembrane</keyword>
<dbReference type="RefSeq" id="WP_216377333.1">
    <property type="nucleotide sequence ID" value="NZ_JAGRYT010000029.1"/>
</dbReference>
<dbReference type="PANTHER" id="PTHR30487:SF0">
    <property type="entry name" value="PREPILIN LEADER PEPTIDASE_N-METHYLTRANSFERASE-RELATED"/>
    <property type="match status" value="1"/>
</dbReference>
<accession>A0ABS6DN15</accession>
<evidence type="ECO:0000256" key="1">
    <source>
        <dbReference type="ARBA" id="ARBA00005801"/>
    </source>
</evidence>
<protein>
    <submittedName>
        <fullName evidence="4">Prepilin peptidase</fullName>
    </submittedName>
</protein>
<organism evidence="4 5">
    <name type="scientific">Cedecea davisae</name>
    <dbReference type="NCBI Taxonomy" id="158484"/>
    <lineage>
        <taxon>Bacteria</taxon>
        <taxon>Pseudomonadati</taxon>
        <taxon>Pseudomonadota</taxon>
        <taxon>Gammaproteobacteria</taxon>
        <taxon>Enterobacterales</taxon>
        <taxon>Enterobacteriaceae</taxon>
        <taxon>Cedecea</taxon>
    </lineage>
</organism>
<evidence type="ECO:0000313" key="5">
    <source>
        <dbReference type="Proteomes" id="UP000686327"/>
    </source>
</evidence>
<keyword evidence="2" id="KW-0472">Membrane</keyword>
<dbReference type="Pfam" id="PF01478">
    <property type="entry name" value="Peptidase_A24"/>
    <property type="match status" value="1"/>
</dbReference>
<feature type="domain" description="Prepilin type IV endopeptidase peptidase" evidence="3">
    <location>
        <begin position="29"/>
        <end position="135"/>
    </location>
</feature>
<name>A0ABS6DN15_9ENTR</name>
<feature type="transmembrane region" description="Helical" evidence="2">
    <location>
        <begin position="20"/>
        <end position="39"/>
    </location>
</feature>
<dbReference type="InterPro" id="IPR050882">
    <property type="entry name" value="Prepilin_peptidase/N-MTase"/>
</dbReference>
<evidence type="ECO:0000313" key="4">
    <source>
        <dbReference type="EMBL" id="MBU4684634.1"/>
    </source>
</evidence>
<dbReference type="Proteomes" id="UP000686327">
    <property type="component" value="Unassembled WGS sequence"/>
</dbReference>
<dbReference type="PANTHER" id="PTHR30487">
    <property type="entry name" value="TYPE 4 PREPILIN-LIKE PROTEINS LEADER PEPTIDE-PROCESSING ENZYME"/>
    <property type="match status" value="1"/>
</dbReference>
<evidence type="ECO:0000259" key="3">
    <source>
        <dbReference type="Pfam" id="PF01478"/>
    </source>
</evidence>
<sequence>MQQPIGQRVENMTNSGDPLFWLLLVGTVLYFTLALALSLIDFRSQLLPDRLTLPLLWLGLLFHCLLDPRAVDDAVYGAVAGYLSLWVVFQLFRWKTGQEGLGYGDFKLLAAIGAWNSWQSLPVVIMAASLLGLALVGFIYIAKQQLLKTIPFGPCLAAAGWGEFVWHAFW</sequence>
<proteinExistence type="inferred from homology"/>
<gene>
    <name evidence="4" type="ORF">KC222_21805</name>
</gene>
<comment type="similarity">
    <text evidence="1">Belongs to the peptidase A24 family.</text>
</comment>
<dbReference type="InterPro" id="IPR000045">
    <property type="entry name" value="Prepilin_IV_endopep_pep"/>
</dbReference>
<feature type="transmembrane region" description="Helical" evidence="2">
    <location>
        <begin position="124"/>
        <end position="142"/>
    </location>
</feature>
<reference evidence="5" key="1">
    <citation type="submission" date="2023-07" db="EMBL/GenBank/DDBJ databases">
        <title>Cedecea davisae an AmpC producer and its therapeutic implications.</title>
        <authorList>
            <person name="Notter J."/>
        </authorList>
    </citation>
    <scope>NUCLEOTIDE SEQUENCE [LARGE SCALE GENOMIC DNA]</scope>
    <source>
        <strain evidence="5">1</strain>
    </source>
</reference>
<keyword evidence="5" id="KW-1185">Reference proteome</keyword>
<dbReference type="EMBL" id="JAGRYU010000039">
    <property type="protein sequence ID" value="MBU4684634.1"/>
    <property type="molecule type" value="Genomic_DNA"/>
</dbReference>
<evidence type="ECO:0000256" key="2">
    <source>
        <dbReference type="SAM" id="Phobius"/>
    </source>
</evidence>
<comment type="caution">
    <text evidence="4">The sequence shown here is derived from an EMBL/GenBank/DDBJ whole genome shotgun (WGS) entry which is preliminary data.</text>
</comment>